<dbReference type="InterPro" id="IPR019151">
    <property type="entry name" value="Proteasome_assmbl_chaperone_2"/>
</dbReference>
<evidence type="ECO:0000313" key="4">
    <source>
        <dbReference type="EMBL" id="KAH6593885.1"/>
    </source>
</evidence>
<evidence type="ECO:0000313" key="5">
    <source>
        <dbReference type="Proteomes" id="UP001648503"/>
    </source>
</evidence>
<dbReference type="InterPro" id="IPR016562">
    <property type="entry name" value="Proteasome_assmbl_chp_2_euk"/>
</dbReference>
<proteinExistence type="inferred from homology"/>
<comment type="similarity">
    <text evidence="3">Belongs to the PSMG2 family.</text>
</comment>
<dbReference type="EMBL" id="JAFCIX010000344">
    <property type="protein sequence ID" value="KAH6593885.1"/>
    <property type="molecule type" value="Genomic_DNA"/>
</dbReference>
<organism evidence="4 5">
    <name type="scientific">Batrachochytrium salamandrivorans</name>
    <dbReference type="NCBI Taxonomy" id="1357716"/>
    <lineage>
        <taxon>Eukaryota</taxon>
        <taxon>Fungi</taxon>
        <taxon>Fungi incertae sedis</taxon>
        <taxon>Chytridiomycota</taxon>
        <taxon>Chytridiomycota incertae sedis</taxon>
        <taxon>Chytridiomycetes</taxon>
        <taxon>Rhizophydiales</taxon>
        <taxon>Rhizophydiales incertae sedis</taxon>
        <taxon>Batrachochytrium</taxon>
    </lineage>
</organism>
<comment type="caution">
    <text evidence="4">The sequence shown here is derived from an EMBL/GenBank/DDBJ whole genome shotgun (WGS) entry which is preliminary data.</text>
</comment>
<keyword evidence="2" id="KW-0143">Chaperone</keyword>
<dbReference type="Gene3D" id="3.40.50.10900">
    <property type="entry name" value="PAC-like subunit"/>
    <property type="match status" value="2"/>
</dbReference>
<dbReference type="InterPro" id="IPR038389">
    <property type="entry name" value="PSMG2_sf"/>
</dbReference>
<name>A0ABQ8F850_9FUNG</name>
<dbReference type="PANTHER" id="PTHR12970:SF1">
    <property type="entry name" value="PROTEASOME ASSEMBLY CHAPERONE 2"/>
    <property type="match status" value="1"/>
</dbReference>
<gene>
    <name evidence="4" type="ORF">BASA50_007110</name>
</gene>
<protein>
    <recommendedName>
        <fullName evidence="1">Proteasome assembly chaperone 2</fullName>
    </recommendedName>
</protein>
<dbReference type="PANTHER" id="PTHR12970">
    <property type="entry name" value="PROTEASOME ASSEMBLY CHAPERONE 2"/>
    <property type="match status" value="1"/>
</dbReference>
<reference evidence="4 5" key="1">
    <citation type="submission" date="2021-02" db="EMBL/GenBank/DDBJ databases">
        <title>Variation within the Batrachochytrium salamandrivorans European outbreak.</title>
        <authorList>
            <person name="Kelly M."/>
            <person name="Pasmans F."/>
            <person name="Shea T.P."/>
            <person name="Munoz J.F."/>
            <person name="Carranza S."/>
            <person name="Cuomo C.A."/>
            <person name="Martel A."/>
        </authorList>
    </citation>
    <scope>NUCLEOTIDE SEQUENCE [LARGE SCALE GENOMIC DNA]</scope>
    <source>
        <strain evidence="4 5">AMFP18/2</strain>
    </source>
</reference>
<dbReference type="Pfam" id="PF09754">
    <property type="entry name" value="PAC2"/>
    <property type="match status" value="1"/>
</dbReference>
<accession>A0ABQ8F850</accession>
<keyword evidence="5" id="KW-1185">Reference proteome</keyword>
<evidence type="ECO:0000256" key="3">
    <source>
        <dbReference type="ARBA" id="ARBA00025745"/>
    </source>
</evidence>
<evidence type="ECO:0000256" key="1">
    <source>
        <dbReference type="ARBA" id="ARBA00019186"/>
    </source>
</evidence>
<evidence type="ECO:0000256" key="2">
    <source>
        <dbReference type="ARBA" id="ARBA00023186"/>
    </source>
</evidence>
<sequence length="272" mass="30128">MAAALKFFPAADDAQISCQSLAGTTLLMPGPNGLGFVGQLTLDLVISTLKMQRVGFLESPDAMAVVGMDSYGSWDTPKARVAIEVYQSSASEPSSESGKNSIVTVLMLRSRVHKGRGVAFCNSLTEWIQSIEFSKVLLVTALDGTRRTDRQIMSSPLRYCTVGKDFHDQFPTITKLDWLLMEPSEELYTENPTRIPPGGGLTRFMLDAFERNKMSLTVMSWFALEGDNMGAVEGFAFAINNLLALCPQNTPWTRPNSWGRIYGQERFTRDLF</sequence>
<dbReference type="Proteomes" id="UP001648503">
    <property type="component" value="Unassembled WGS sequence"/>
</dbReference>